<protein>
    <submittedName>
        <fullName evidence="2">UDP-glucoronosyl and UDP-glucosyltransferase family protein</fullName>
    </submittedName>
</protein>
<dbReference type="GO" id="GO:0016758">
    <property type="term" value="F:hexosyltransferase activity"/>
    <property type="evidence" value="ECO:0007669"/>
    <property type="project" value="UniProtKB-ARBA"/>
</dbReference>
<dbReference type="RefSeq" id="WP_009207241.1">
    <property type="nucleotide sequence ID" value="NC_022357.1"/>
</dbReference>
<dbReference type="CDD" id="cd03784">
    <property type="entry name" value="GT1_Gtf-like"/>
    <property type="match status" value="1"/>
</dbReference>
<accession>S6B8Z9</accession>
<keyword evidence="2" id="KW-0808">Transferase</keyword>
<dbReference type="PANTHER" id="PTHR21015">
    <property type="entry name" value="UDP-N-ACETYLGLUCOSAMINE--N-ACETYLMURAMYL-(PENTAPEPTIDE) PYROPHOSPHORYL-UNDECAPRENOL N-ACETYLGLUCOSAMINE TRANSFERASE 1"/>
    <property type="match status" value="1"/>
</dbReference>
<evidence type="ECO:0000313" key="2">
    <source>
        <dbReference type="EMBL" id="BAN36797.1"/>
    </source>
</evidence>
<dbReference type="EMBL" id="AP013066">
    <property type="protein sequence ID" value="BAN36797.1"/>
    <property type="molecule type" value="Genomic_DNA"/>
</dbReference>
<dbReference type="Pfam" id="PF06722">
    <property type="entry name" value="EryCIII-like_C"/>
    <property type="match status" value="1"/>
</dbReference>
<sequence>MQSRNKPVILLVAEAVTLAHFARIATLAKALDPAVYEVVVASDPRYTDLEAPLGFAFHPIRSISTAEFAQALARGKPLYSVETLTQYVEDDLALLDSVKPDLVVGDFRLSLAVSAPLRRIPYASVVNAYWSPFADTAYPVPDLSMTRILGVRLAQKLFDAARPMAFALHARPLNRVRRHYGLPSLGSDLRNVYTWGDYTLYADIPEVVPTRRLPAQHRYLGPILWSTHTPLPEWWSRLPEDRPIVFLTLGSSGQADLLPMALTALSKLPVTVIAATAGNIALADVPANAYITNYLPMDIATRRAQLVISNGGSLTTYQAFASGVPVIGLCSNMDQLLNMGATERLGAGIMLRAGKASSASILEAAIAILNNPSYAQAANRVGRILVQTDAAQRFRDVVEEMLRQRSNPSSDQPQK</sequence>
<evidence type="ECO:0000313" key="3">
    <source>
        <dbReference type="Proteomes" id="UP000015559"/>
    </source>
</evidence>
<reference evidence="2 3" key="1">
    <citation type="journal article" date="2012" name="Appl. Environ. Microbiol.">
        <title>Draft genome sequence of a psychrotolerant sulfur-oxidizing bacterium, Sulfuricella denitrificans skB26, and proteomic insights into cold adaptation.</title>
        <authorList>
            <person name="Watanabe T."/>
            <person name="Kojima H."/>
            <person name="Fukui M."/>
        </authorList>
    </citation>
    <scope>NUCLEOTIDE SEQUENCE [LARGE SCALE GENOMIC DNA]</scope>
    <source>
        <strain evidence="3">skB26</strain>
    </source>
</reference>
<gene>
    <name evidence="2" type="ORF">SCD_n02998</name>
</gene>
<proteinExistence type="predicted"/>
<dbReference type="OrthoDB" id="6620093at2"/>
<dbReference type="Proteomes" id="UP000015559">
    <property type="component" value="Chromosome"/>
</dbReference>
<dbReference type="AlphaFoldDB" id="S6B8Z9"/>
<organism evidence="2 3">
    <name type="scientific">Sulfuricella denitrificans (strain DSM 22764 / NBRC 105220 / skB26)</name>
    <dbReference type="NCBI Taxonomy" id="1163617"/>
    <lineage>
        <taxon>Bacteria</taxon>
        <taxon>Pseudomonadati</taxon>
        <taxon>Pseudomonadota</taxon>
        <taxon>Betaproteobacteria</taxon>
        <taxon>Nitrosomonadales</taxon>
        <taxon>Sulfuricellaceae</taxon>
        <taxon>Sulfuricella</taxon>
    </lineage>
</organism>
<evidence type="ECO:0000259" key="1">
    <source>
        <dbReference type="Pfam" id="PF06722"/>
    </source>
</evidence>
<dbReference type="InterPro" id="IPR010610">
    <property type="entry name" value="EryCIII-like_C"/>
</dbReference>
<dbReference type="GO" id="GO:0008194">
    <property type="term" value="F:UDP-glycosyltransferase activity"/>
    <property type="evidence" value="ECO:0007669"/>
    <property type="project" value="InterPro"/>
</dbReference>
<name>S6B8Z9_SULDS</name>
<dbReference type="HOGENOM" id="CLU_692271_0_0_4"/>
<dbReference type="STRING" id="1163617.SCD_n02998"/>
<dbReference type="eggNOG" id="COG1819">
    <property type="taxonomic scope" value="Bacteria"/>
</dbReference>
<keyword evidence="3" id="KW-1185">Reference proteome</keyword>
<feature type="domain" description="Erythromycin biosynthesis protein CIII-like C-terminal" evidence="1">
    <location>
        <begin position="271"/>
        <end position="381"/>
    </location>
</feature>
<dbReference type="SUPFAM" id="SSF53756">
    <property type="entry name" value="UDP-Glycosyltransferase/glycogen phosphorylase"/>
    <property type="match status" value="1"/>
</dbReference>
<dbReference type="KEGG" id="sdr:SCD_n02998"/>
<dbReference type="PANTHER" id="PTHR21015:SF22">
    <property type="entry name" value="GLYCOSYLTRANSFERASE"/>
    <property type="match status" value="1"/>
</dbReference>
<dbReference type="InterPro" id="IPR002213">
    <property type="entry name" value="UDP_glucos_trans"/>
</dbReference>
<dbReference type="Gene3D" id="3.40.50.2000">
    <property type="entry name" value="Glycogen Phosphorylase B"/>
    <property type="match status" value="2"/>
</dbReference>